<comment type="similarity">
    <text evidence="1">Belongs to the Gfa family.</text>
</comment>
<dbReference type="EMBL" id="JAUYVI010000004">
    <property type="protein sequence ID" value="MDQ7248743.1"/>
    <property type="molecule type" value="Genomic_DNA"/>
</dbReference>
<evidence type="ECO:0000313" key="7">
    <source>
        <dbReference type="Proteomes" id="UP001230156"/>
    </source>
</evidence>
<accession>A0ABU0YQ35</accession>
<feature type="domain" description="CENP-V/GFA" evidence="5">
    <location>
        <begin position="6"/>
        <end position="136"/>
    </location>
</feature>
<dbReference type="Gene3D" id="3.90.1590.10">
    <property type="entry name" value="glutathione-dependent formaldehyde- activating enzyme (gfa)"/>
    <property type="match status" value="1"/>
</dbReference>
<keyword evidence="2" id="KW-0479">Metal-binding</keyword>
<dbReference type="InterPro" id="IPR006913">
    <property type="entry name" value="CENP-V/GFA"/>
</dbReference>
<evidence type="ECO:0000256" key="2">
    <source>
        <dbReference type="ARBA" id="ARBA00022723"/>
    </source>
</evidence>
<name>A0ABU0YQ35_9PROT</name>
<dbReference type="SUPFAM" id="SSF51316">
    <property type="entry name" value="Mss4-like"/>
    <property type="match status" value="1"/>
</dbReference>
<dbReference type="RefSeq" id="WP_379956226.1">
    <property type="nucleotide sequence ID" value="NZ_JAUYVI010000004.1"/>
</dbReference>
<evidence type="ECO:0000313" key="6">
    <source>
        <dbReference type="EMBL" id="MDQ7248743.1"/>
    </source>
</evidence>
<comment type="caution">
    <text evidence="6">The sequence shown here is derived from an EMBL/GenBank/DDBJ whole genome shotgun (WGS) entry which is preliminary data.</text>
</comment>
<protein>
    <submittedName>
        <fullName evidence="6">GFA family protein</fullName>
    </submittedName>
</protein>
<keyword evidence="7" id="KW-1185">Reference proteome</keyword>
<gene>
    <name evidence="6" type="ORF">Q8A70_13750</name>
</gene>
<dbReference type="Pfam" id="PF04828">
    <property type="entry name" value="GFA"/>
    <property type="match status" value="1"/>
</dbReference>
<proteinExistence type="inferred from homology"/>
<organism evidence="6 7">
    <name type="scientific">Dongia sedimenti</name>
    <dbReference type="NCBI Taxonomy" id="3064282"/>
    <lineage>
        <taxon>Bacteria</taxon>
        <taxon>Pseudomonadati</taxon>
        <taxon>Pseudomonadota</taxon>
        <taxon>Alphaproteobacteria</taxon>
        <taxon>Rhodospirillales</taxon>
        <taxon>Dongiaceae</taxon>
        <taxon>Dongia</taxon>
    </lineage>
</organism>
<keyword evidence="3" id="KW-0862">Zinc</keyword>
<evidence type="ECO:0000259" key="5">
    <source>
        <dbReference type="PROSITE" id="PS51891"/>
    </source>
</evidence>
<dbReference type="PANTHER" id="PTHR33337:SF33">
    <property type="entry name" value="CENP-V_GFA DOMAIN-CONTAINING PROTEIN"/>
    <property type="match status" value="1"/>
</dbReference>
<evidence type="ECO:0000256" key="3">
    <source>
        <dbReference type="ARBA" id="ARBA00022833"/>
    </source>
</evidence>
<sequence length="160" mass="17911">MTETSLTGSCFCGSVRYRLTRGPMFVHCCHCRDCQKQTGGAFAINALIERSCIVLAEGSAEPVRTEAKTDSGRPHDIYRCPECQTALWSDYGRRGVMVFLRVATLDEGYGIEPDVHIFTRSKLPWVVLPPGARSFDVYYDMKREWPAASLARRRAILGDG</sequence>
<reference evidence="7" key="1">
    <citation type="submission" date="2023-08" db="EMBL/GenBank/DDBJ databases">
        <title>Rhodospirillaceae gen. nov., a novel taxon isolated from the Yangtze River Yuezi River estuary sludge.</title>
        <authorList>
            <person name="Ruan L."/>
        </authorList>
    </citation>
    <scope>NUCLEOTIDE SEQUENCE [LARGE SCALE GENOMIC DNA]</scope>
    <source>
        <strain evidence="7">R-7</strain>
    </source>
</reference>
<evidence type="ECO:0000256" key="4">
    <source>
        <dbReference type="ARBA" id="ARBA00023239"/>
    </source>
</evidence>
<evidence type="ECO:0000256" key="1">
    <source>
        <dbReference type="ARBA" id="ARBA00005495"/>
    </source>
</evidence>
<dbReference type="PANTHER" id="PTHR33337">
    <property type="entry name" value="GFA DOMAIN-CONTAINING PROTEIN"/>
    <property type="match status" value="1"/>
</dbReference>
<dbReference type="Proteomes" id="UP001230156">
    <property type="component" value="Unassembled WGS sequence"/>
</dbReference>
<dbReference type="InterPro" id="IPR011057">
    <property type="entry name" value="Mss4-like_sf"/>
</dbReference>
<keyword evidence="4" id="KW-0456">Lyase</keyword>
<dbReference type="PROSITE" id="PS51891">
    <property type="entry name" value="CENP_V_GFA"/>
    <property type="match status" value="1"/>
</dbReference>